<dbReference type="RefSeq" id="WP_147852384.1">
    <property type="nucleotide sequence ID" value="NZ_VDUZ01000081.1"/>
</dbReference>
<dbReference type="PANTHER" id="PTHR48207:SF3">
    <property type="entry name" value="SUCCINATE--HYDROXYMETHYLGLUTARATE COA-TRANSFERASE"/>
    <property type="match status" value="1"/>
</dbReference>
<evidence type="ECO:0000256" key="1">
    <source>
        <dbReference type="ARBA" id="ARBA00022679"/>
    </source>
</evidence>
<protein>
    <submittedName>
        <fullName evidence="2">CoA transferase</fullName>
    </submittedName>
</protein>
<dbReference type="GO" id="GO:0008410">
    <property type="term" value="F:CoA-transferase activity"/>
    <property type="evidence" value="ECO:0007669"/>
    <property type="project" value="TreeGrafter"/>
</dbReference>
<dbReference type="InterPro" id="IPR023606">
    <property type="entry name" value="CoA-Trfase_III_dom_1_sf"/>
</dbReference>
<accession>A0A5C8P712</accession>
<dbReference type="InterPro" id="IPR044855">
    <property type="entry name" value="CoA-Trfase_III_dom3_sf"/>
</dbReference>
<dbReference type="Gene3D" id="3.40.50.10540">
    <property type="entry name" value="Crotonobetainyl-coa:carnitine coa-transferase, domain 1"/>
    <property type="match status" value="1"/>
</dbReference>
<dbReference type="SUPFAM" id="SSF89796">
    <property type="entry name" value="CoA-transferase family III (CaiB/BaiF)"/>
    <property type="match status" value="1"/>
</dbReference>
<evidence type="ECO:0000313" key="3">
    <source>
        <dbReference type="Proteomes" id="UP000321638"/>
    </source>
</evidence>
<name>A0A5C8P712_9HYPH</name>
<proteinExistence type="predicted"/>
<dbReference type="InterPro" id="IPR003673">
    <property type="entry name" value="CoA-Trfase_fam_III"/>
</dbReference>
<dbReference type="Pfam" id="PF02515">
    <property type="entry name" value="CoA_transf_3"/>
    <property type="match status" value="1"/>
</dbReference>
<reference evidence="2 3" key="1">
    <citation type="submission" date="2019-06" db="EMBL/GenBank/DDBJ databases">
        <title>New taxonomy in bacterial strain CC-CFT640, isolated from vineyard.</title>
        <authorList>
            <person name="Lin S.-Y."/>
            <person name="Tsai C.-F."/>
            <person name="Young C.-C."/>
        </authorList>
    </citation>
    <scope>NUCLEOTIDE SEQUENCE [LARGE SCALE GENOMIC DNA]</scope>
    <source>
        <strain evidence="2 3">CC-CFT640</strain>
    </source>
</reference>
<dbReference type="Gene3D" id="3.30.1540.10">
    <property type="entry name" value="formyl-coa transferase, domain 3"/>
    <property type="match status" value="1"/>
</dbReference>
<dbReference type="PANTHER" id="PTHR48207">
    <property type="entry name" value="SUCCINATE--HYDROXYMETHYLGLUTARATE COA-TRANSFERASE"/>
    <property type="match status" value="1"/>
</dbReference>
<dbReference type="EMBL" id="VDUZ01000081">
    <property type="protein sequence ID" value="TXL69481.1"/>
    <property type="molecule type" value="Genomic_DNA"/>
</dbReference>
<dbReference type="OrthoDB" id="9781472at2"/>
<dbReference type="AlphaFoldDB" id="A0A5C8P712"/>
<dbReference type="Proteomes" id="UP000321638">
    <property type="component" value="Unassembled WGS sequence"/>
</dbReference>
<keyword evidence="1 2" id="KW-0808">Transferase</keyword>
<dbReference type="InterPro" id="IPR050483">
    <property type="entry name" value="CoA-transferase_III_domain"/>
</dbReference>
<keyword evidence="3" id="KW-1185">Reference proteome</keyword>
<comment type="caution">
    <text evidence="2">The sequence shown here is derived from an EMBL/GenBank/DDBJ whole genome shotgun (WGS) entry which is preliminary data.</text>
</comment>
<evidence type="ECO:0000313" key="2">
    <source>
        <dbReference type="EMBL" id="TXL69481.1"/>
    </source>
</evidence>
<gene>
    <name evidence="2" type="ORF">FHP25_38770</name>
</gene>
<sequence length="400" mass="42552">MKALDHVTVLDLSRVAAGPLGTQTLADLGARVWKVESLKGDDTRTWGPTTASGNSEGPYFTAVNRGKQGLAINFKDPRGQALIKGLAQHADVLVENYKVGDLARHGLGYGDLAPLNPRLIYVSLTGYGQDGPRASQLGYDTVLQALTGIMTLTGDADRPPAKVGVAWIDVMSGLTCTVSVLAALAARDKSGQGQHVDLSLFDVGLMALLDAGQDYLQNGNVQVRSGSVHRNFAPSQPFEATDGWLIMAIANEDQYRRFCAMIGRDDLLTDPRFTDNRKRLQHREVLAAEVAAEIAKRSRAEWIELGVRNKVPINPIHSVGDAFGDGHAEARGAVWNLPRAGDAPLPVIASPLRHMSATPAAPSSPPPGLGQHTGAVLQQVLKLGADEIAALKADGVIHCP</sequence>
<organism evidence="2 3">
    <name type="scientific">Vineibacter terrae</name>
    <dbReference type="NCBI Taxonomy" id="2586908"/>
    <lineage>
        <taxon>Bacteria</taxon>
        <taxon>Pseudomonadati</taxon>
        <taxon>Pseudomonadota</taxon>
        <taxon>Alphaproteobacteria</taxon>
        <taxon>Hyphomicrobiales</taxon>
        <taxon>Vineibacter</taxon>
    </lineage>
</organism>